<evidence type="ECO:0000313" key="2">
    <source>
        <dbReference type="EMBL" id="GHI54830.1"/>
    </source>
</evidence>
<comment type="caution">
    <text evidence="2">The sequence shown here is derived from an EMBL/GenBank/DDBJ whole genome shotgun (WGS) entry which is preliminary data.</text>
</comment>
<evidence type="ECO:0000256" key="1">
    <source>
        <dbReference type="SAM" id="MobiDB-lite"/>
    </source>
</evidence>
<protein>
    <submittedName>
        <fullName evidence="2">Uncharacterized protein</fullName>
    </submittedName>
</protein>
<dbReference type="EMBL" id="BNEA01000015">
    <property type="protein sequence ID" value="GHI54830.1"/>
    <property type="molecule type" value="Genomic_DNA"/>
</dbReference>
<gene>
    <name evidence="2" type="ORF">Srubr_46760</name>
</gene>
<keyword evidence="3" id="KW-1185">Reference proteome</keyword>
<evidence type="ECO:0000313" key="3">
    <source>
        <dbReference type="Proteomes" id="UP000646738"/>
    </source>
</evidence>
<name>A0ABQ3RG47_STRRR</name>
<organism evidence="2 3">
    <name type="scientific">Streptomyces rubradiris</name>
    <name type="common">Streptomyces achromogenes subsp. rubradiris</name>
    <dbReference type="NCBI Taxonomy" id="285531"/>
    <lineage>
        <taxon>Bacteria</taxon>
        <taxon>Bacillati</taxon>
        <taxon>Actinomycetota</taxon>
        <taxon>Actinomycetes</taxon>
        <taxon>Kitasatosporales</taxon>
        <taxon>Streptomycetaceae</taxon>
        <taxon>Streptomyces</taxon>
    </lineage>
</organism>
<reference evidence="3" key="1">
    <citation type="submission" date="2023-07" db="EMBL/GenBank/DDBJ databases">
        <title>Whole genome shotgun sequence of Streptomyces achromogenes subsp. rubradiris NBRC 14000.</title>
        <authorList>
            <person name="Komaki H."/>
            <person name="Tamura T."/>
        </authorList>
    </citation>
    <scope>NUCLEOTIDE SEQUENCE [LARGE SCALE GENOMIC DNA]</scope>
    <source>
        <strain evidence="3">NBRC 14000</strain>
    </source>
</reference>
<feature type="region of interest" description="Disordered" evidence="1">
    <location>
        <begin position="1"/>
        <end position="26"/>
    </location>
</feature>
<dbReference type="Proteomes" id="UP000646738">
    <property type="component" value="Unassembled WGS sequence"/>
</dbReference>
<proteinExistence type="predicted"/>
<accession>A0ABQ3RG47</accession>
<sequence>MEGAITSRGCPALPGRAATVPDTHARSAERKAEYRMVLRHMQSVIAGCKAVLPPLPSGET</sequence>